<keyword evidence="3" id="KW-1185">Reference proteome</keyword>
<protein>
    <submittedName>
        <fullName evidence="2">Uncharacterized protein</fullName>
    </submittedName>
</protein>
<dbReference type="GeneID" id="92357272"/>
<feature type="compositionally biased region" description="Basic and acidic residues" evidence="1">
    <location>
        <begin position="144"/>
        <end position="174"/>
    </location>
</feature>
<organism evidence="2 3">
    <name type="scientific">Leishmania orientalis</name>
    <dbReference type="NCBI Taxonomy" id="2249476"/>
    <lineage>
        <taxon>Eukaryota</taxon>
        <taxon>Discoba</taxon>
        <taxon>Euglenozoa</taxon>
        <taxon>Kinetoplastea</taxon>
        <taxon>Metakinetoplastina</taxon>
        <taxon>Trypanosomatida</taxon>
        <taxon>Trypanosomatidae</taxon>
        <taxon>Leishmaniinae</taxon>
        <taxon>Leishmania</taxon>
    </lineage>
</organism>
<reference evidence="3" key="1">
    <citation type="journal article" date="2021" name="Microbiol. Resour. Announc.">
        <title>LGAAP: Leishmaniinae Genome Assembly and Annotation Pipeline.</title>
        <authorList>
            <person name="Almutairi H."/>
            <person name="Urbaniak M.D."/>
            <person name="Bates M.D."/>
            <person name="Jariyapan N."/>
            <person name="Kwakye-Nuako G."/>
            <person name="Thomaz-Soccol V."/>
            <person name="Al-Salem W.S."/>
            <person name="Dillon R.J."/>
            <person name="Bates P.A."/>
            <person name="Gatherer D."/>
        </authorList>
    </citation>
    <scope>NUCLEOTIDE SEQUENCE [LARGE SCALE GENOMIC DNA]</scope>
</reference>
<proteinExistence type="predicted"/>
<feature type="compositionally biased region" description="Basic and acidic residues" evidence="1">
    <location>
        <begin position="113"/>
        <end position="125"/>
    </location>
</feature>
<dbReference type="EMBL" id="JAFHLR010000035">
    <property type="protein sequence ID" value="KAG5466139.1"/>
    <property type="molecule type" value="Genomic_DNA"/>
</dbReference>
<dbReference type="RefSeq" id="XP_067059029.1">
    <property type="nucleotide sequence ID" value="XM_067203338.1"/>
</dbReference>
<sequence length="589" mass="64496">MGRRGESGGDDASSSHRRGNRRSHRSDRCNDMDDSGDRHRHRHRDGNDDRDSDSLDGHQRRHRHHHRSSHHRRRGSTERGGDNESMQPERGTRLHRRLRRERDDGGNEYDSWDNDRLSRRYREHSEGDDDAGDRHGRRTKGKRYRDPAATERDDGHERGRKYRFDSRQGVDEAGRSTSSNPVADASDCGAHGDRLQMGNRVAGQSYTANSTVDWSSRRGRQRMPSFAYDLDQQKRFLGFLDRRDASRGRAGAAAMEFTIGADGLVQMPPPPTLVRRQNRHRIGVTSNDDRNGSSSWQRQQRRKRSPPGCAASTADSDGEHGDDKSSVASHESLYHDPATVQVGILPDIAPPSNLYRVALFGVDISLTASHLSSIVRQLLGGGVKLWRVRRPAREILHAAASYSHAAQPHQQPLASHKSTITRAPSVSRAVLAEERAGASSLPGMIAGPPASVSETLHTTATSTIGVLSGRSFVVGDGGGGVLPDAENSSAASGVLGYGVEKVSGIVQGNAEGQQVHMKEEENKGILPYASSLPPPLQPALPAFYLPGLHDANGPGGMVVLEFTEQTHACRTMQLLNGAYMNGRRVAASM</sequence>
<gene>
    <name evidence="2" type="ORF">LSCM4_01281</name>
</gene>
<evidence type="ECO:0000313" key="3">
    <source>
        <dbReference type="Proteomes" id="UP000674143"/>
    </source>
</evidence>
<dbReference type="AlphaFoldDB" id="A0A836G4J4"/>
<feature type="compositionally biased region" description="Basic and acidic residues" evidence="1">
    <location>
        <begin position="26"/>
        <end position="37"/>
    </location>
</feature>
<feature type="compositionally biased region" description="Basic residues" evidence="1">
    <location>
        <begin position="59"/>
        <end position="74"/>
    </location>
</feature>
<feature type="compositionally biased region" description="Basic residues" evidence="1">
    <location>
        <begin position="15"/>
        <end position="25"/>
    </location>
</feature>
<feature type="region of interest" description="Disordered" evidence="1">
    <location>
        <begin position="1"/>
        <end position="204"/>
    </location>
</feature>
<evidence type="ECO:0000256" key="1">
    <source>
        <dbReference type="SAM" id="MobiDB-lite"/>
    </source>
</evidence>
<dbReference type="KEGG" id="loi:92357272"/>
<name>A0A836G4J4_9TRYP</name>
<accession>A0A836G4J4</accession>
<reference evidence="3" key="2">
    <citation type="journal article" date="2021" name="Sci. Data">
        <title>Chromosome-scale genome sequencing, assembly and annotation of six genomes from subfamily Leishmaniinae.</title>
        <authorList>
            <person name="Almutairi H."/>
            <person name="Urbaniak M.D."/>
            <person name="Bates M.D."/>
            <person name="Jariyapan N."/>
            <person name="Kwakye-Nuako G."/>
            <person name="Thomaz Soccol V."/>
            <person name="Al-Salem W.S."/>
            <person name="Dillon R.J."/>
            <person name="Bates P.A."/>
            <person name="Gatherer D."/>
        </authorList>
    </citation>
    <scope>NUCLEOTIDE SEQUENCE [LARGE SCALE GENOMIC DNA]</scope>
</reference>
<dbReference type="Proteomes" id="UP000674143">
    <property type="component" value="Unassembled WGS sequence"/>
</dbReference>
<evidence type="ECO:0000313" key="2">
    <source>
        <dbReference type="EMBL" id="KAG5466139.1"/>
    </source>
</evidence>
<comment type="caution">
    <text evidence="2">The sequence shown here is derived from an EMBL/GenBank/DDBJ whole genome shotgun (WGS) entry which is preliminary data.</text>
</comment>
<feature type="compositionally biased region" description="Basic and acidic residues" evidence="1">
    <location>
        <begin position="45"/>
        <end position="58"/>
    </location>
</feature>
<feature type="region of interest" description="Disordered" evidence="1">
    <location>
        <begin position="263"/>
        <end position="330"/>
    </location>
</feature>